<dbReference type="InterPro" id="IPR001173">
    <property type="entry name" value="Glyco_trans_2-like"/>
</dbReference>
<evidence type="ECO:0000256" key="1">
    <source>
        <dbReference type="ARBA" id="ARBA00022676"/>
    </source>
</evidence>
<dbReference type="Pfam" id="PF00535">
    <property type="entry name" value="Glycos_transf_2"/>
    <property type="match status" value="1"/>
</dbReference>
<reference evidence="5 6" key="1">
    <citation type="submission" date="2018-08" db="EMBL/GenBank/DDBJ databases">
        <title>A genome reference for cultivated species of the human gut microbiota.</title>
        <authorList>
            <person name="Zou Y."/>
            <person name="Xue W."/>
            <person name="Luo G."/>
        </authorList>
    </citation>
    <scope>NUCLEOTIDE SEQUENCE [LARGE SCALE GENOMIC DNA]</scope>
    <source>
        <strain evidence="5 6">AM36-9BH</strain>
    </source>
</reference>
<dbReference type="Gene3D" id="3.90.550.10">
    <property type="entry name" value="Spore Coat Polysaccharide Biosynthesis Protein SpsA, Chain A"/>
    <property type="match status" value="1"/>
</dbReference>
<evidence type="ECO:0000313" key="5">
    <source>
        <dbReference type="EMBL" id="RHC29199.1"/>
    </source>
</evidence>
<evidence type="ECO:0000256" key="3">
    <source>
        <dbReference type="SAM" id="Phobius"/>
    </source>
</evidence>
<keyword evidence="1" id="KW-0328">Glycosyltransferase</keyword>
<keyword evidence="2 5" id="KW-0808">Transferase</keyword>
<organism evidence="5 6">
    <name type="scientific">Bacteroides stercoris</name>
    <dbReference type="NCBI Taxonomy" id="46506"/>
    <lineage>
        <taxon>Bacteria</taxon>
        <taxon>Pseudomonadati</taxon>
        <taxon>Bacteroidota</taxon>
        <taxon>Bacteroidia</taxon>
        <taxon>Bacteroidales</taxon>
        <taxon>Bacteroidaceae</taxon>
        <taxon>Bacteroides</taxon>
    </lineage>
</organism>
<dbReference type="PANTHER" id="PTHR22916:SF51">
    <property type="entry name" value="GLYCOSYLTRANSFERASE EPSH-RELATED"/>
    <property type="match status" value="1"/>
</dbReference>
<dbReference type="GO" id="GO:0016758">
    <property type="term" value="F:hexosyltransferase activity"/>
    <property type="evidence" value="ECO:0007669"/>
    <property type="project" value="UniProtKB-ARBA"/>
</dbReference>
<dbReference type="PANTHER" id="PTHR22916">
    <property type="entry name" value="GLYCOSYLTRANSFERASE"/>
    <property type="match status" value="1"/>
</dbReference>
<keyword evidence="3" id="KW-1133">Transmembrane helix</keyword>
<feature type="transmembrane region" description="Helical" evidence="3">
    <location>
        <begin position="304"/>
        <end position="327"/>
    </location>
</feature>
<evidence type="ECO:0000313" key="6">
    <source>
        <dbReference type="Proteomes" id="UP000285305"/>
    </source>
</evidence>
<sequence length="347" mass="40539">MQFINSVPFYNFMKRESPLVSVVIPMYNVENYIKKCASSLFEQSLSNIEYIFVNDASTDSTVLILEKILDLYPNRKNQTKIISHSTNRGSVVSRHTGLQSSSGKYILFCDSDDWVSPEMLLRLLMEAEGGQYDIVYCNYLVVSHGENRICVQTVYSSKIAYIQAIIAGELGGYLWNKLVKRELYERVVFSMGYDMWEDLYISIQLFCYAEAVGSVNAALYYYNQENLNSIVHSCSPKRLYAMVENVRLIESFLTSYNIEMKTYLESRKMYCKNLMIVQNVAVQKWNMIFKEVNLLFCRNQNIPFYIRMIAYGLNHNVFIGYNIYLLIKRLIRHIRYSVMILTDHRST</sequence>
<evidence type="ECO:0000259" key="4">
    <source>
        <dbReference type="Pfam" id="PF00535"/>
    </source>
</evidence>
<name>A0A413ZQV8_BACSE</name>
<keyword evidence="3" id="KW-0812">Transmembrane</keyword>
<dbReference type="Proteomes" id="UP000285305">
    <property type="component" value="Unassembled WGS sequence"/>
</dbReference>
<keyword evidence="3" id="KW-0472">Membrane</keyword>
<dbReference type="EMBL" id="QSHQ01000016">
    <property type="protein sequence ID" value="RHC29199.1"/>
    <property type="molecule type" value="Genomic_DNA"/>
</dbReference>
<dbReference type="AlphaFoldDB" id="A0A413ZQV8"/>
<accession>A0A413ZQV8</accession>
<dbReference type="SUPFAM" id="SSF53448">
    <property type="entry name" value="Nucleotide-diphospho-sugar transferases"/>
    <property type="match status" value="1"/>
</dbReference>
<proteinExistence type="predicted"/>
<dbReference type="CDD" id="cd00761">
    <property type="entry name" value="Glyco_tranf_GTA_type"/>
    <property type="match status" value="1"/>
</dbReference>
<evidence type="ECO:0000256" key="2">
    <source>
        <dbReference type="ARBA" id="ARBA00022679"/>
    </source>
</evidence>
<comment type="caution">
    <text evidence="5">The sequence shown here is derived from an EMBL/GenBank/DDBJ whole genome shotgun (WGS) entry which is preliminary data.</text>
</comment>
<protein>
    <submittedName>
        <fullName evidence="5">Glycosyltransferase family 2 protein</fullName>
    </submittedName>
</protein>
<feature type="domain" description="Glycosyltransferase 2-like" evidence="4">
    <location>
        <begin position="21"/>
        <end position="149"/>
    </location>
</feature>
<gene>
    <name evidence="5" type="ORF">DW853_09740</name>
</gene>
<dbReference type="InterPro" id="IPR029044">
    <property type="entry name" value="Nucleotide-diphossugar_trans"/>
</dbReference>